<evidence type="ECO:0000256" key="3">
    <source>
        <dbReference type="ARBA" id="ARBA00022801"/>
    </source>
</evidence>
<dbReference type="Gene3D" id="3.90.70.10">
    <property type="entry name" value="Cysteine proteinases"/>
    <property type="match status" value="5"/>
</dbReference>
<dbReference type="GO" id="GO:0006508">
    <property type="term" value="P:proteolysis"/>
    <property type="evidence" value="ECO:0007669"/>
    <property type="project" value="UniProtKB-KW"/>
</dbReference>
<feature type="domain" description="Cathepsin propeptide inhibitor" evidence="9">
    <location>
        <begin position="296"/>
        <end position="353"/>
    </location>
</feature>
<dbReference type="FunFam" id="3.90.70.10:FF:000006">
    <property type="entry name" value="Cathepsin S"/>
    <property type="match status" value="3"/>
</dbReference>
<dbReference type="Pfam" id="PF08246">
    <property type="entry name" value="Inhibitor_I29"/>
    <property type="match status" value="1"/>
</dbReference>
<evidence type="ECO:0000313" key="10">
    <source>
        <dbReference type="EMBL" id="KAJ6224289.1"/>
    </source>
</evidence>
<comment type="caution">
    <text evidence="10">The sequence shown here is derived from an EMBL/GenBank/DDBJ whole genome shotgun (WGS) entry which is preliminary data.</text>
</comment>
<dbReference type="InterPro" id="IPR000169">
    <property type="entry name" value="Pept_cys_AS"/>
</dbReference>
<dbReference type="Pfam" id="PF00112">
    <property type="entry name" value="Peptidase_C1"/>
    <property type="match status" value="4"/>
</dbReference>
<dbReference type="Proteomes" id="UP001142055">
    <property type="component" value="Chromosome 1"/>
</dbReference>
<sequence>MKFFVALFALIAVAQAKSLFSEEELNNEFFKFKNEYGRFYSSAQEEQYRREIFASNLEFIIRHNREAFAGQHTFTVGINNFTDITNEEFRRTMNGYRMRSAHSLAGSVHTDEDIFGLPDTVDWTTKGVVTPIKNQEQCGSCWAFSAVASMEGQHALKTGKLVSLSEQNLVDCSQSEGDSGCEGGLMDNAFQYVIDNKGIDTESSYPYKGVDEKCEFKKNYVGATIKSFTNVKSGSESALQTAVANIGPISVGIDASQISFQLYKSGVYNELACSTEFLDHGVTAVGYGTLNGVAYWKNEYGRFYSSVQEEQYRRSIFASNLEFIVRHNREAFAGQHTFTVGINNFTDITNEEFRRTMNGYRKLSAHSLASSVHTDEDVLGLPDTVDWTTKGVVTPIKNQEQCGSCWAFSAVASMEGQHALKTGKLVSLSEQNLVDCSISEGGNWLRRRMMDFAFQYVIDNKGIDTETSYPYKGVDEKCEFKKNSVGTTINSFTDVKISESALQTAVANIGPISVAIDASQNSFQFYKSGVYNEPACSTTLLDHGVTAVGYGTLNGVAYWKNEYGRFYSSAQEEQYRREIFASNLEFIIRHNREAFAGQHTFTVGINNFTDITNEEFRRTMNGYRMRSAHSLAGSVHTDEDIFGLPDTVDWTTKGVVTPIKNQEQCGSCWAFSAVASMEGQHALKTGKLVSLSEQNLVDCSQSEGDNGCEGGLMDNAFQYVIDNKGIDTESSYPYKGVDEKCEFKKNYVGATIKSFTNVKSGSESALQTAVANIGPISVGIDASQISFQLYKSGVYNEQACSTVFLDHGVTAVGYGTLNGVAYWKNEYGRFYSSVQEEQYRRSIFASNLEFIVRHNREAFAGQHTFTVGINNFTDITNEEFRRTMNGYRKLSAHSLASSVHTDEDVLGLPDTVDWTTKGVVTPIKNQEQCVDCSIPEGGNGCEGGWMDYAFQYVIDNNGIDTESSYPYKGVDEKCVFKKNSVGATVKSFTDVKSDSESALQTAVANVGPISHAPTTLLDHGVTAVGYGTLNGVAYWKVKNSWGTSWGENGYILMSRNKDNQCGIATKASYPDV</sequence>
<dbReference type="SMART" id="SM00645">
    <property type="entry name" value="Pept_C1"/>
    <property type="match status" value="4"/>
</dbReference>
<keyword evidence="7" id="KW-0732">Signal</keyword>
<keyword evidence="4" id="KW-0788">Thiol protease</keyword>
<evidence type="ECO:0000256" key="5">
    <source>
        <dbReference type="ARBA" id="ARBA00023145"/>
    </source>
</evidence>
<feature type="domain" description="Peptidase C1A papain C-terminal" evidence="8">
    <location>
        <begin position="117"/>
        <end position="325"/>
    </location>
</feature>
<dbReference type="InterPro" id="IPR013128">
    <property type="entry name" value="Peptidase_C1A"/>
</dbReference>
<dbReference type="CDD" id="cd02248">
    <property type="entry name" value="Peptidase_C1A"/>
    <property type="match status" value="4"/>
</dbReference>
<feature type="domain" description="Cathepsin propeptide inhibitor" evidence="9">
    <location>
        <begin position="559"/>
        <end position="616"/>
    </location>
</feature>
<dbReference type="PANTHER" id="PTHR12411">
    <property type="entry name" value="CYSTEINE PROTEASE FAMILY C1-RELATED"/>
    <property type="match status" value="1"/>
</dbReference>
<feature type="domain" description="Cathepsin propeptide inhibitor" evidence="9">
    <location>
        <begin position="823"/>
        <end position="880"/>
    </location>
</feature>
<keyword evidence="6" id="KW-1015">Disulfide bond</keyword>
<evidence type="ECO:0000256" key="7">
    <source>
        <dbReference type="SAM" id="SignalP"/>
    </source>
</evidence>
<feature type="domain" description="Cathepsin propeptide inhibitor" evidence="9">
    <location>
        <begin position="29"/>
        <end position="89"/>
    </location>
</feature>
<dbReference type="InterPro" id="IPR038765">
    <property type="entry name" value="Papain-like_cys_pep_sf"/>
</dbReference>
<evidence type="ECO:0000256" key="1">
    <source>
        <dbReference type="ARBA" id="ARBA00008455"/>
    </source>
</evidence>
<protein>
    <submittedName>
        <fullName evidence="10">Uncharacterized protein</fullName>
    </submittedName>
</protein>
<keyword evidence="3" id="KW-0378">Hydrolase</keyword>
<feature type="domain" description="Peptidase C1A papain C-terminal" evidence="8">
    <location>
        <begin position="381"/>
        <end position="588"/>
    </location>
</feature>
<dbReference type="PROSITE" id="PS00639">
    <property type="entry name" value="THIOL_PROTEASE_HIS"/>
    <property type="match status" value="4"/>
</dbReference>
<dbReference type="InterPro" id="IPR000668">
    <property type="entry name" value="Peptidase_C1A_C"/>
</dbReference>
<organism evidence="10 11">
    <name type="scientific">Blomia tropicalis</name>
    <name type="common">Mite</name>
    <dbReference type="NCBI Taxonomy" id="40697"/>
    <lineage>
        <taxon>Eukaryota</taxon>
        <taxon>Metazoa</taxon>
        <taxon>Ecdysozoa</taxon>
        <taxon>Arthropoda</taxon>
        <taxon>Chelicerata</taxon>
        <taxon>Arachnida</taxon>
        <taxon>Acari</taxon>
        <taxon>Acariformes</taxon>
        <taxon>Sarcoptiformes</taxon>
        <taxon>Astigmata</taxon>
        <taxon>Glycyphagoidea</taxon>
        <taxon>Echimyopodidae</taxon>
        <taxon>Blomia</taxon>
    </lineage>
</organism>
<feature type="domain" description="Peptidase C1A papain C-terminal" evidence="8">
    <location>
        <begin position="644"/>
        <end position="852"/>
    </location>
</feature>
<evidence type="ECO:0000313" key="11">
    <source>
        <dbReference type="Proteomes" id="UP001142055"/>
    </source>
</evidence>
<evidence type="ECO:0000259" key="8">
    <source>
        <dbReference type="SMART" id="SM00645"/>
    </source>
</evidence>
<keyword evidence="11" id="KW-1185">Reference proteome</keyword>
<gene>
    <name evidence="10" type="ORF">RDWZM_002834</name>
</gene>
<dbReference type="PROSITE" id="PS00139">
    <property type="entry name" value="THIOL_PROTEASE_CYS"/>
    <property type="match status" value="3"/>
</dbReference>
<dbReference type="InterPro" id="IPR013201">
    <property type="entry name" value="Prot_inhib_I29"/>
</dbReference>
<reference evidence="10" key="1">
    <citation type="submission" date="2022-12" db="EMBL/GenBank/DDBJ databases">
        <title>Genome assemblies of Blomia tropicalis.</title>
        <authorList>
            <person name="Cui Y."/>
        </authorList>
    </citation>
    <scope>NUCLEOTIDE SEQUENCE</scope>
    <source>
        <tissue evidence="10">Adult mites</tissue>
    </source>
</reference>
<proteinExistence type="inferred from homology"/>
<dbReference type="InterPro" id="IPR039417">
    <property type="entry name" value="Peptidase_C1A_papain-like"/>
</dbReference>
<feature type="chain" id="PRO_5040107993" evidence="7">
    <location>
        <begin position="17"/>
        <end position="1072"/>
    </location>
</feature>
<dbReference type="EMBL" id="JAPWDV010000001">
    <property type="protein sequence ID" value="KAJ6224289.1"/>
    <property type="molecule type" value="Genomic_DNA"/>
</dbReference>
<comment type="similarity">
    <text evidence="1">Belongs to the peptidase C1 family.</text>
</comment>
<dbReference type="InterPro" id="IPR025660">
    <property type="entry name" value="Pept_his_AS"/>
</dbReference>
<dbReference type="OMA" id="HTFTVGI"/>
<name>A0A9Q0RRY0_BLOTA</name>
<evidence type="ECO:0000259" key="9">
    <source>
        <dbReference type="SMART" id="SM00848"/>
    </source>
</evidence>
<keyword evidence="5" id="KW-0865">Zymogen</keyword>
<dbReference type="PRINTS" id="PR00705">
    <property type="entry name" value="PAPAIN"/>
</dbReference>
<dbReference type="AlphaFoldDB" id="A0A9Q0RRY0"/>
<dbReference type="GO" id="GO:0008234">
    <property type="term" value="F:cysteine-type peptidase activity"/>
    <property type="evidence" value="ECO:0007669"/>
    <property type="project" value="UniProtKB-KW"/>
</dbReference>
<evidence type="ECO:0000256" key="4">
    <source>
        <dbReference type="ARBA" id="ARBA00022807"/>
    </source>
</evidence>
<evidence type="ECO:0000256" key="6">
    <source>
        <dbReference type="ARBA" id="ARBA00023157"/>
    </source>
</evidence>
<feature type="signal peptide" evidence="7">
    <location>
        <begin position="1"/>
        <end position="16"/>
    </location>
</feature>
<feature type="domain" description="Peptidase C1A papain C-terminal" evidence="8">
    <location>
        <begin position="908"/>
        <end position="1071"/>
    </location>
</feature>
<accession>A0A9Q0RRY0</accession>
<keyword evidence="2" id="KW-0645">Protease</keyword>
<dbReference type="SMART" id="SM00848">
    <property type="entry name" value="Inhibitor_I29"/>
    <property type="match status" value="4"/>
</dbReference>
<evidence type="ECO:0000256" key="2">
    <source>
        <dbReference type="ARBA" id="ARBA00022670"/>
    </source>
</evidence>
<dbReference type="SUPFAM" id="SSF54001">
    <property type="entry name" value="Cysteine proteinases"/>
    <property type="match status" value="4"/>
</dbReference>